<dbReference type="STRING" id="1802517.A2892_03990"/>
<accession>A0A1F8B8I6</accession>
<dbReference type="InterPro" id="IPR037257">
    <property type="entry name" value="T2SS_E_N_sf"/>
</dbReference>
<organism evidence="5 6">
    <name type="scientific">Candidatus Woesebacteria bacterium RIFCSPLOWO2_01_FULL_39_10b</name>
    <dbReference type="NCBI Taxonomy" id="1802517"/>
    <lineage>
        <taxon>Bacteria</taxon>
        <taxon>Candidatus Woeseibacteriota</taxon>
    </lineage>
</organism>
<keyword evidence="3" id="KW-0067">ATP-binding</keyword>
<protein>
    <recommendedName>
        <fullName evidence="4">Bacterial type II secretion system protein E domain-containing protein</fullName>
    </recommendedName>
</protein>
<dbReference type="GO" id="GO:0016887">
    <property type="term" value="F:ATP hydrolysis activity"/>
    <property type="evidence" value="ECO:0007669"/>
    <property type="project" value="TreeGrafter"/>
</dbReference>
<dbReference type="InterPro" id="IPR027417">
    <property type="entry name" value="P-loop_NTPase"/>
</dbReference>
<dbReference type="Gene3D" id="3.30.450.90">
    <property type="match status" value="1"/>
</dbReference>
<dbReference type="InterPro" id="IPR007831">
    <property type="entry name" value="T2SS_GspE_N"/>
</dbReference>
<proteinExistence type="inferred from homology"/>
<dbReference type="Pfam" id="PF05157">
    <property type="entry name" value="MshEN"/>
    <property type="match status" value="1"/>
</dbReference>
<evidence type="ECO:0000259" key="4">
    <source>
        <dbReference type="PROSITE" id="PS00662"/>
    </source>
</evidence>
<name>A0A1F8B8I6_9BACT</name>
<dbReference type="CDD" id="cd01129">
    <property type="entry name" value="PulE-GspE-like"/>
    <property type="match status" value="1"/>
</dbReference>
<dbReference type="GO" id="GO:0005524">
    <property type="term" value="F:ATP binding"/>
    <property type="evidence" value="ECO:0007669"/>
    <property type="project" value="UniProtKB-KW"/>
</dbReference>
<comment type="similarity">
    <text evidence="1">Belongs to the GSP E family.</text>
</comment>
<dbReference type="Gene3D" id="3.40.50.300">
    <property type="entry name" value="P-loop containing nucleotide triphosphate hydrolases"/>
    <property type="match status" value="1"/>
</dbReference>
<dbReference type="GO" id="GO:0005886">
    <property type="term" value="C:plasma membrane"/>
    <property type="evidence" value="ECO:0007669"/>
    <property type="project" value="TreeGrafter"/>
</dbReference>
<evidence type="ECO:0000256" key="2">
    <source>
        <dbReference type="ARBA" id="ARBA00022741"/>
    </source>
</evidence>
<dbReference type="SMART" id="SM00382">
    <property type="entry name" value="AAA"/>
    <property type="match status" value="1"/>
</dbReference>
<evidence type="ECO:0000313" key="5">
    <source>
        <dbReference type="EMBL" id="OGM59658.1"/>
    </source>
</evidence>
<dbReference type="InterPro" id="IPR003593">
    <property type="entry name" value="AAA+_ATPase"/>
</dbReference>
<evidence type="ECO:0000313" key="6">
    <source>
        <dbReference type="Proteomes" id="UP000176404"/>
    </source>
</evidence>
<dbReference type="Pfam" id="PF00437">
    <property type="entry name" value="T2SSE"/>
    <property type="match status" value="1"/>
</dbReference>
<dbReference type="SUPFAM" id="SSF52540">
    <property type="entry name" value="P-loop containing nucleoside triphosphate hydrolases"/>
    <property type="match status" value="1"/>
</dbReference>
<feature type="domain" description="Bacterial type II secretion system protein E" evidence="4">
    <location>
        <begin position="377"/>
        <end position="391"/>
    </location>
</feature>
<evidence type="ECO:0000256" key="3">
    <source>
        <dbReference type="ARBA" id="ARBA00022840"/>
    </source>
</evidence>
<dbReference type="SUPFAM" id="SSF160246">
    <property type="entry name" value="EspE N-terminal domain-like"/>
    <property type="match status" value="1"/>
</dbReference>
<keyword evidence="2" id="KW-0547">Nucleotide-binding</keyword>
<reference evidence="5 6" key="1">
    <citation type="journal article" date="2016" name="Nat. Commun.">
        <title>Thousands of microbial genomes shed light on interconnected biogeochemical processes in an aquifer system.</title>
        <authorList>
            <person name="Anantharaman K."/>
            <person name="Brown C.T."/>
            <person name="Hug L.A."/>
            <person name="Sharon I."/>
            <person name="Castelle C.J."/>
            <person name="Probst A.J."/>
            <person name="Thomas B.C."/>
            <person name="Singh A."/>
            <person name="Wilkins M.J."/>
            <person name="Karaoz U."/>
            <person name="Brodie E.L."/>
            <person name="Williams K.H."/>
            <person name="Hubbard S.S."/>
            <person name="Banfield J.F."/>
        </authorList>
    </citation>
    <scope>NUCLEOTIDE SEQUENCE [LARGE SCALE GENOMIC DNA]</scope>
</reference>
<sequence length="561" mass="63016">MKILPVVLKKIIVGSGFVPEKDFDEAAKVALELDKEVVDVLVFQGYINEDTVAKLISDYFKVPYANVTHVNIPQEVLALIPEKMARMYRIIPFAEERDKLKLAMENPEDFEAIEFAKRHTGLEVFPYYASREELNKALGQYKRSIKEDFEKIISENLKKAKSEAEEDLAKAAEEVPIVKILDTILSYAVSERASDIHIEIQLEEVVIRFRIDGILRDILKLKRGIEVALVARIKILSNLKIDEHRIPQDGRYKFSVDEDVVSFRISIIPGFYGENVVMRILREAQRPLSLEELGIIGKDLQIVRSNMTKPHGMILVTGPTGSGKTTTLYSVLNILNTVEVKICTIEDPIEYGINRVSQIQVNPKTGLEFSIGLRALMRHDPDIIMVGEIRDKETAEIAIHAALTGHLVLSTLHTNTAAGAIPRFIDMGVEDFLLASTLNVVIAQRLVRKICNSCISKYTPDEVVRKKLSKNLGVDLKDQRFYKGKGCDECNQKGYTGRIGIFEILDVGEKIRTLVTQRATSDAIQNQAVSDGMIIMLQDGLDKVSSGLTTIEEVLRVVREN</sequence>
<dbReference type="FunFam" id="3.40.50.300:FF:000398">
    <property type="entry name" value="Type IV pilus assembly ATPase PilB"/>
    <property type="match status" value="1"/>
</dbReference>
<comment type="caution">
    <text evidence="5">The sequence shown here is derived from an EMBL/GenBank/DDBJ whole genome shotgun (WGS) entry which is preliminary data.</text>
</comment>
<dbReference type="PROSITE" id="PS00662">
    <property type="entry name" value="T2SP_E"/>
    <property type="match status" value="1"/>
</dbReference>
<dbReference type="Proteomes" id="UP000176404">
    <property type="component" value="Unassembled WGS sequence"/>
</dbReference>
<dbReference type="InterPro" id="IPR001482">
    <property type="entry name" value="T2SS/T4SS_dom"/>
</dbReference>
<dbReference type="EMBL" id="MGHD01000017">
    <property type="protein sequence ID" value="OGM59658.1"/>
    <property type="molecule type" value="Genomic_DNA"/>
</dbReference>
<dbReference type="PANTHER" id="PTHR30258:SF1">
    <property type="entry name" value="PROTEIN TRANSPORT PROTEIN HOFB HOMOLOG"/>
    <property type="match status" value="1"/>
</dbReference>
<dbReference type="PANTHER" id="PTHR30258">
    <property type="entry name" value="TYPE II SECRETION SYSTEM PROTEIN GSPE-RELATED"/>
    <property type="match status" value="1"/>
</dbReference>
<dbReference type="Gene3D" id="3.30.300.160">
    <property type="entry name" value="Type II secretion system, protein E, N-terminal domain"/>
    <property type="match status" value="1"/>
</dbReference>
<dbReference type="AlphaFoldDB" id="A0A1F8B8I6"/>
<gene>
    <name evidence="5" type="ORF">A2892_03990</name>
</gene>
<evidence type="ECO:0000256" key="1">
    <source>
        <dbReference type="ARBA" id="ARBA00006611"/>
    </source>
</evidence>